<keyword evidence="2" id="KW-1185">Reference proteome</keyword>
<reference evidence="1 2" key="1">
    <citation type="submission" date="2012-05" db="EMBL/GenBank/DDBJ databases">
        <title>The Genome Sequence of Sutterella wadsworthensis 2_1_59BFAA.</title>
        <authorList>
            <consortium name="The Broad Institute Genome Sequencing Platform"/>
            <person name="Earl A."/>
            <person name="Ward D."/>
            <person name="Feldgarden M."/>
            <person name="Gevers D."/>
            <person name="Daigneault M."/>
            <person name="Strauss J."/>
            <person name="Allen-Vercoe E."/>
            <person name="Walker B."/>
            <person name="Young S.K."/>
            <person name="Zeng Q."/>
            <person name="Gargeya S."/>
            <person name="Fitzgerald M."/>
            <person name="Haas B."/>
            <person name="Abouelleil A."/>
            <person name="Alvarado L."/>
            <person name="Arachchi H.M."/>
            <person name="Berlin A.M."/>
            <person name="Chapman S.B."/>
            <person name="Goldberg J."/>
            <person name="Griggs A."/>
            <person name="Gujja S."/>
            <person name="Hansen M."/>
            <person name="Howarth C."/>
            <person name="Imamovic A."/>
            <person name="Larimer J."/>
            <person name="McCowen C."/>
            <person name="Montmayeur A."/>
            <person name="Murphy C."/>
            <person name="Neiman D."/>
            <person name="Pearson M."/>
            <person name="Priest M."/>
            <person name="Roberts A."/>
            <person name="Saif S."/>
            <person name="Shea T."/>
            <person name="Sisk P."/>
            <person name="Sykes S."/>
            <person name="Wortman J."/>
            <person name="Nusbaum C."/>
            <person name="Birren B."/>
        </authorList>
    </citation>
    <scope>NUCLEOTIDE SEQUENCE [LARGE SCALE GENOMIC DNA]</scope>
    <source>
        <strain evidence="1 2">2_1_59BFAA</strain>
    </source>
</reference>
<dbReference type="Proteomes" id="UP000005835">
    <property type="component" value="Unassembled WGS sequence"/>
</dbReference>
<proteinExistence type="predicted"/>
<dbReference type="EMBL" id="ADMG01000019">
    <property type="protein sequence ID" value="EKB31609.1"/>
    <property type="molecule type" value="Genomic_DNA"/>
</dbReference>
<gene>
    <name evidence="1" type="ORF">HMPREF9465_00767</name>
</gene>
<dbReference type="AlphaFoldDB" id="K1KIL3"/>
<dbReference type="STRING" id="742823.HMPREF9465_00767"/>
<organism evidence="1 2">
    <name type="scientific">Sutterella wadsworthensis 2_1_59BFAA</name>
    <dbReference type="NCBI Taxonomy" id="742823"/>
    <lineage>
        <taxon>Bacteria</taxon>
        <taxon>Pseudomonadati</taxon>
        <taxon>Pseudomonadota</taxon>
        <taxon>Betaproteobacteria</taxon>
        <taxon>Burkholderiales</taxon>
        <taxon>Sutterellaceae</taxon>
        <taxon>Sutterella</taxon>
    </lineage>
</organism>
<sequence length="71" mass="7667">MENAVTQVSAFSCLMGPRFGPSFESVLYSRGRFQMVYNGRAAGQPPQFCAAALFVRGLNAPGGMQRISNYG</sequence>
<name>K1KIL3_9BURK</name>
<evidence type="ECO:0000313" key="2">
    <source>
        <dbReference type="Proteomes" id="UP000005835"/>
    </source>
</evidence>
<comment type="caution">
    <text evidence="1">The sequence shown here is derived from an EMBL/GenBank/DDBJ whole genome shotgun (WGS) entry which is preliminary data.</text>
</comment>
<protein>
    <submittedName>
        <fullName evidence="1">Uncharacterized protein</fullName>
    </submittedName>
</protein>
<dbReference type="HOGENOM" id="CLU_2738565_0_0_4"/>
<evidence type="ECO:0000313" key="1">
    <source>
        <dbReference type="EMBL" id="EKB31609.1"/>
    </source>
</evidence>
<accession>K1KIL3</accession>